<sequence length="149" mass="16248">MNASIRHLIISATAAMALTGTARAEAPEYFIIHHLDQAPEDAAAMVRQYVETDDDWSFIFETRMMGGAVIGLKICYNDIRRDVVAAGMHTLAMMPCGNLAFYAEDGQSTLSMLDMSYMPALFPHPSLEVAADKARPAYAAMLSEVLGVD</sequence>
<proteinExistence type="predicted"/>
<reference evidence="1 2" key="1">
    <citation type="submission" date="2018-11" db="EMBL/GenBank/DDBJ databases">
        <title>Tabrizicola sp. isolated from sediment of alpine lake.</title>
        <authorList>
            <person name="Liu Z."/>
        </authorList>
    </citation>
    <scope>NUCLEOTIDE SEQUENCE [LARGE SCALE GENOMIC DNA]</scope>
    <source>
        <strain evidence="1 2">DRYC-M-16</strain>
    </source>
</reference>
<dbReference type="Proteomes" id="UP000297741">
    <property type="component" value="Unassembled WGS sequence"/>
</dbReference>
<dbReference type="SUPFAM" id="SSF103247">
    <property type="entry name" value="TT1751-like"/>
    <property type="match status" value="1"/>
</dbReference>
<gene>
    <name evidence="1" type="ORF">EEB11_17900</name>
</gene>
<evidence type="ECO:0000313" key="1">
    <source>
        <dbReference type="EMBL" id="TGD41624.1"/>
    </source>
</evidence>
<comment type="caution">
    <text evidence="1">The sequence shown here is derived from an EMBL/GenBank/DDBJ whole genome shotgun (WGS) entry which is preliminary data.</text>
</comment>
<evidence type="ECO:0000313" key="2">
    <source>
        <dbReference type="Proteomes" id="UP000297741"/>
    </source>
</evidence>
<protein>
    <submittedName>
        <fullName evidence="1">DUF302 domain-containing protein</fullName>
    </submittedName>
</protein>
<accession>A0ABY2KH68</accession>
<keyword evidence="2" id="KW-1185">Reference proteome</keyword>
<organism evidence="1 2">
    <name type="scientific">Pseudotabrizicola sediminis</name>
    <dbReference type="NCBI Taxonomy" id="2486418"/>
    <lineage>
        <taxon>Bacteria</taxon>
        <taxon>Pseudomonadati</taxon>
        <taxon>Pseudomonadota</taxon>
        <taxon>Alphaproteobacteria</taxon>
        <taxon>Rhodobacterales</taxon>
        <taxon>Paracoccaceae</taxon>
        <taxon>Pseudotabrizicola</taxon>
    </lineage>
</organism>
<dbReference type="Gene3D" id="3.30.310.70">
    <property type="entry name" value="TT1751-like domain"/>
    <property type="match status" value="1"/>
</dbReference>
<name>A0ABY2KH68_9RHOB</name>
<dbReference type="RefSeq" id="WP_135433724.1">
    <property type="nucleotide sequence ID" value="NZ_RPEM01000018.1"/>
</dbReference>
<dbReference type="EMBL" id="RPEM01000018">
    <property type="protein sequence ID" value="TGD41624.1"/>
    <property type="molecule type" value="Genomic_DNA"/>
</dbReference>
<dbReference type="InterPro" id="IPR035923">
    <property type="entry name" value="TT1751-like_sf"/>
</dbReference>